<evidence type="ECO:0000313" key="3">
    <source>
        <dbReference type="Proteomes" id="UP001497497"/>
    </source>
</evidence>
<feature type="non-terminal residue" evidence="2">
    <location>
        <position position="230"/>
    </location>
</feature>
<evidence type="ECO:0008006" key="4">
    <source>
        <dbReference type="Google" id="ProtNLM"/>
    </source>
</evidence>
<feature type="compositionally biased region" description="Basic and acidic residues" evidence="1">
    <location>
        <begin position="73"/>
        <end position="87"/>
    </location>
</feature>
<gene>
    <name evidence="2" type="ORF">GSLYS_00018116001</name>
</gene>
<name>A0AAV2ICH4_LYMST</name>
<feature type="non-terminal residue" evidence="2">
    <location>
        <position position="1"/>
    </location>
</feature>
<reference evidence="2 3" key="1">
    <citation type="submission" date="2024-04" db="EMBL/GenBank/DDBJ databases">
        <authorList>
            <consortium name="Genoscope - CEA"/>
            <person name="William W."/>
        </authorList>
    </citation>
    <scope>NUCLEOTIDE SEQUENCE [LARGE SCALE GENOMIC DNA]</scope>
</reference>
<dbReference type="AlphaFoldDB" id="A0AAV2ICH4"/>
<protein>
    <recommendedName>
        <fullName evidence="4">DUF4378 domain-containing protein</fullName>
    </recommendedName>
</protein>
<feature type="region of interest" description="Disordered" evidence="1">
    <location>
        <begin position="104"/>
        <end position="130"/>
    </location>
</feature>
<feature type="region of interest" description="Disordered" evidence="1">
    <location>
        <begin position="64"/>
        <end position="92"/>
    </location>
</feature>
<comment type="caution">
    <text evidence="2">The sequence shown here is derived from an EMBL/GenBank/DDBJ whole genome shotgun (WGS) entry which is preliminary data.</text>
</comment>
<organism evidence="2 3">
    <name type="scientific">Lymnaea stagnalis</name>
    <name type="common">Great pond snail</name>
    <name type="synonym">Helix stagnalis</name>
    <dbReference type="NCBI Taxonomy" id="6523"/>
    <lineage>
        <taxon>Eukaryota</taxon>
        <taxon>Metazoa</taxon>
        <taxon>Spiralia</taxon>
        <taxon>Lophotrochozoa</taxon>
        <taxon>Mollusca</taxon>
        <taxon>Gastropoda</taxon>
        <taxon>Heterobranchia</taxon>
        <taxon>Euthyneura</taxon>
        <taxon>Panpulmonata</taxon>
        <taxon>Hygrophila</taxon>
        <taxon>Lymnaeoidea</taxon>
        <taxon>Lymnaeidae</taxon>
        <taxon>Lymnaea</taxon>
    </lineage>
</organism>
<evidence type="ECO:0000256" key="1">
    <source>
        <dbReference type="SAM" id="MobiDB-lite"/>
    </source>
</evidence>
<feature type="compositionally biased region" description="Polar residues" evidence="1">
    <location>
        <begin position="114"/>
        <end position="130"/>
    </location>
</feature>
<keyword evidence="3" id="KW-1185">Reference proteome</keyword>
<evidence type="ECO:0000313" key="2">
    <source>
        <dbReference type="EMBL" id="CAL1544603.1"/>
    </source>
</evidence>
<feature type="region of interest" description="Disordered" evidence="1">
    <location>
        <begin position="25"/>
        <end position="46"/>
    </location>
</feature>
<dbReference type="EMBL" id="CAXITT010000633">
    <property type="protein sequence ID" value="CAL1544603.1"/>
    <property type="molecule type" value="Genomic_DNA"/>
</dbReference>
<sequence>VNILKPKVSETTKVYFDLSNIEVSSGESDGDDAVMATSKNKRKKKLTSTASRLLIANRELETIPQDFEVDETDSNHNADPSVDKDETFESAPGELQLGSYKPILRSANGEPDESQGTNSPSITSEDLDSSDGSTCFYTKYPLRFPHGYSLSKYRHNLKLSYQTLSQKLEQHIVQMRGADETLKIKILQDILKLTKEAWDTPVYGRDLAYSLCDIIRMEGLLDQLIVNCST</sequence>
<dbReference type="Proteomes" id="UP001497497">
    <property type="component" value="Unassembled WGS sequence"/>
</dbReference>
<accession>A0AAV2ICH4</accession>
<proteinExistence type="predicted"/>